<dbReference type="GO" id="GO:0052689">
    <property type="term" value="F:carboxylic ester hydrolase activity"/>
    <property type="evidence" value="ECO:0007669"/>
    <property type="project" value="UniProtKB-ARBA"/>
</dbReference>
<evidence type="ECO:0000256" key="4">
    <source>
        <dbReference type="SAM" id="SignalP"/>
    </source>
</evidence>
<keyword evidence="2" id="KW-1015">Disulfide bond</keyword>
<dbReference type="InterPro" id="IPR029058">
    <property type="entry name" value="AB_hydrolase_fold"/>
</dbReference>
<dbReference type="OrthoDB" id="2586582at2759"/>
<reference evidence="6" key="3">
    <citation type="submission" date="2025-08" db="UniProtKB">
        <authorList>
            <consortium name="RefSeq"/>
        </authorList>
    </citation>
    <scope>IDENTIFICATION</scope>
    <source>
        <strain evidence="6">CBS 342.82</strain>
    </source>
</reference>
<dbReference type="SUPFAM" id="SSF53474">
    <property type="entry name" value="alpha/beta-Hydrolases"/>
    <property type="match status" value="1"/>
</dbReference>
<dbReference type="GeneID" id="54363623"/>
<proteinExistence type="predicted"/>
<sequence length="345" mass="35608">MRSTVVASALAALLAPSLISAATCYKGAYILSARGTNEARENSSLITIGDALVIAIPDSYYEEIDYPASFQIVKSTIEGVTDMRKRLVDYYNSCPDGKTVLLGYSQGAIVIDLMLAGGTFSTLKNSNLTRIIPNLADLENVTVPAQLPDNIGKNIAAIATWGDGTWAANQGGMPLCNHCTSEALLPLRPFGSQYYDNMERYADRLQDNCHAEDPLCCATGTNGLAHLSYFNIETENAAVQFVKQKYAQIAGSSASAFAATVTVSSTKSCVSIFGNNTPSTTSGAGTTMTSGGATTSPTTGSSNTGSRTSSAAPTSTSPGAACRTAAAGQALGALAAALCAGSLLI</sequence>
<dbReference type="Gene3D" id="3.40.50.1820">
    <property type="entry name" value="alpha/beta hydrolase"/>
    <property type="match status" value="1"/>
</dbReference>
<organism evidence="6">
    <name type="scientific">Dissoconium aciculare CBS 342.82</name>
    <dbReference type="NCBI Taxonomy" id="1314786"/>
    <lineage>
        <taxon>Eukaryota</taxon>
        <taxon>Fungi</taxon>
        <taxon>Dikarya</taxon>
        <taxon>Ascomycota</taxon>
        <taxon>Pezizomycotina</taxon>
        <taxon>Dothideomycetes</taxon>
        <taxon>Dothideomycetidae</taxon>
        <taxon>Mycosphaerellales</taxon>
        <taxon>Dissoconiaceae</taxon>
        <taxon>Dissoconium</taxon>
    </lineage>
</organism>
<gene>
    <name evidence="6" type="ORF">K489DRAFT_384286</name>
</gene>
<feature type="region of interest" description="Disordered" evidence="3">
    <location>
        <begin position="280"/>
        <end position="318"/>
    </location>
</feature>
<dbReference type="SMART" id="SM01110">
    <property type="entry name" value="Cutinase"/>
    <property type="match status" value="1"/>
</dbReference>
<evidence type="ECO:0000256" key="3">
    <source>
        <dbReference type="SAM" id="MobiDB-lite"/>
    </source>
</evidence>
<accession>A0A6J3LW05</accession>
<dbReference type="AlphaFoldDB" id="A0A6J3LW05"/>
<keyword evidence="4" id="KW-0732">Signal</keyword>
<feature type="signal peptide" evidence="4">
    <location>
        <begin position="1"/>
        <end position="21"/>
    </location>
</feature>
<dbReference type="PANTHER" id="PTHR33630">
    <property type="entry name" value="CUTINASE RV1984C-RELATED-RELATED"/>
    <property type="match status" value="1"/>
</dbReference>
<dbReference type="PANTHER" id="PTHR33630:SF9">
    <property type="entry name" value="CUTINASE 4"/>
    <property type="match status" value="1"/>
</dbReference>
<keyword evidence="1" id="KW-0378">Hydrolase</keyword>
<protein>
    <submittedName>
        <fullName evidence="6">Carbohydrate esterase family 5 protein</fullName>
    </submittedName>
</protein>
<keyword evidence="5" id="KW-1185">Reference proteome</keyword>
<dbReference type="Proteomes" id="UP000504637">
    <property type="component" value="Unplaced"/>
</dbReference>
<reference evidence="6" key="1">
    <citation type="submission" date="2020-01" db="EMBL/GenBank/DDBJ databases">
        <authorList>
            <consortium name="DOE Joint Genome Institute"/>
            <person name="Haridas S."/>
            <person name="Albert R."/>
            <person name="Binder M."/>
            <person name="Bloem J."/>
            <person name="Labutti K."/>
            <person name="Salamov A."/>
            <person name="Andreopoulos B."/>
            <person name="Baker S.E."/>
            <person name="Barry K."/>
            <person name="Bills G."/>
            <person name="Bluhm B.H."/>
            <person name="Cannon C."/>
            <person name="Castanera R."/>
            <person name="Culley D.E."/>
            <person name="Daum C."/>
            <person name="Ezra D."/>
            <person name="Gonzalez J.B."/>
            <person name="Henrissat B."/>
            <person name="Kuo A."/>
            <person name="Liang C."/>
            <person name="Lipzen A."/>
            <person name="Lutzoni F."/>
            <person name="Magnuson J."/>
            <person name="Mondo S."/>
            <person name="Nolan M."/>
            <person name="Ohm R."/>
            <person name="Pangilinan J."/>
            <person name="Park H.-J."/>
            <person name="Ramirez L."/>
            <person name="Alfaro M."/>
            <person name="Sun H."/>
            <person name="Tritt A."/>
            <person name="Yoshinaga Y."/>
            <person name="Zwiers L.-H."/>
            <person name="Turgeon B.G."/>
            <person name="Goodwin S.B."/>
            <person name="Spatafora J.W."/>
            <person name="Crous P.W."/>
            <person name="Grigoriev I.V."/>
        </authorList>
    </citation>
    <scope>NUCLEOTIDE SEQUENCE</scope>
    <source>
        <strain evidence="6">CBS 342.82</strain>
    </source>
</reference>
<feature type="chain" id="PRO_5026657847" evidence="4">
    <location>
        <begin position="22"/>
        <end position="345"/>
    </location>
</feature>
<evidence type="ECO:0000256" key="1">
    <source>
        <dbReference type="ARBA" id="ARBA00022801"/>
    </source>
</evidence>
<dbReference type="InterPro" id="IPR000675">
    <property type="entry name" value="Cutinase/axe"/>
</dbReference>
<dbReference type="Pfam" id="PF01083">
    <property type="entry name" value="Cutinase"/>
    <property type="match status" value="1"/>
</dbReference>
<name>A0A6J3LW05_9PEZI</name>
<evidence type="ECO:0000313" key="6">
    <source>
        <dbReference type="RefSeq" id="XP_033455838.1"/>
    </source>
</evidence>
<dbReference type="RefSeq" id="XP_033455838.1">
    <property type="nucleotide sequence ID" value="XM_033605823.1"/>
</dbReference>
<reference evidence="6" key="2">
    <citation type="submission" date="2020-04" db="EMBL/GenBank/DDBJ databases">
        <authorList>
            <consortium name="NCBI Genome Project"/>
        </authorList>
    </citation>
    <scope>NUCLEOTIDE SEQUENCE</scope>
    <source>
        <strain evidence="6">CBS 342.82</strain>
    </source>
</reference>
<evidence type="ECO:0000313" key="5">
    <source>
        <dbReference type="Proteomes" id="UP000504637"/>
    </source>
</evidence>
<evidence type="ECO:0000256" key="2">
    <source>
        <dbReference type="ARBA" id="ARBA00023157"/>
    </source>
</evidence>